<name>A0A8J4BEZ2_9CHLO</name>
<sequence length="315" mass="33162">MSDQGEKKRKHGGRGGGGGRGDGGDKQNKRTKYFPVKRRAGQAVPLNSQGVLVTCDAGREERGAGEAVILIEEHYDNLTDPAAKTEEKGAAVAAAVDAKDDDKADGVGTGEEGNGSRDGGDGGGGGGGEGKDIAALLAAEVAQLKDKKAARFKVHDTGVKGCMFIIFPSDPPPGAPGPVEVVRSIALEAKEKKQVRGRHLVRLLPVTHSCFAGLDQIAAVAPRVVAPHFPEGDDATPVEFSVEYEHRSADGFDRMEVINAFTAVIKTPPHKVNLTSPSTSVLVQLIRNGCTMAVVPGYRELARFNLRRLAEVETA</sequence>
<evidence type="ECO:0000313" key="5">
    <source>
        <dbReference type="Proteomes" id="UP000747399"/>
    </source>
</evidence>
<feature type="compositionally biased region" description="Basic residues" evidence="2">
    <location>
        <begin position="29"/>
        <end position="40"/>
    </location>
</feature>
<evidence type="ECO:0000256" key="1">
    <source>
        <dbReference type="PROSITE-ProRule" id="PRU00529"/>
    </source>
</evidence>
<feature type="region of interest" description="Disordered" evidence="2">
    <location>
        <begin position="1"/>
        <end position="41"/>
    </location>
</feature>
<evidence type="ECO:0000313" key="4">
    <source>
        <dbReference type="EMBL" id="GIL57424.1"/>
    </source>
</evidence>
<feature type="domain" description="THUMP" evidence="3">
    <location>
        <begin position="186"/>
        <end position="296"/>
    </location>
</feature>
<dbReference type="SUPFAM" id="SSF143437">
    <property type="entry name" value="THUMP domain-like"/>
    <property type="match status" value="1"/>
</dbReference>
<dbReference type="GO" id="GO:0006400">
    <property type="term" value="P:tRNA modification"/>
    <property type="evidence" value="ECO:0007669"/>
    <property type="project" value="InterPro"/>
</dbReference>
<reference evidence="4" key="1">
    <citation type="journal article" date="2021" name="Proc. Natl. Acad. Sci. U.S.A.">
        <title>Three genomes in the algal genus Volvox reveal the fate of a haploid sex-determining region after a transition to homothallism.</title>
        <authorList>
            <person name="Yamamoto K."/>
            <person name="Hamaji T."/>
            <person name="Kawai-Toyooka H."/>
            <person name="Matsuzaki R."/>
            <person name="Takahashi F."/>
            <person name="Nishimura Y."/>
            <person name="Kawachi M."/>
            <person name="Noguchi H."/>
            <person name="Minakuchi Y."/>
            <person name="Umen J.G."/>
            <person name="Toyoda A."/>
            <person name="Nozaki H."/>
        </authorList>
    </citation>
    <scope>NUCLEOTIDE SEQUENCE</scope>
    <source>
        <strain evidence="4">NIES-3780</strain>
    </source>
</reference>
<dbReference type="CDD" id="cd11717">
    <property type="entry name" value="THUMP_THUMPD1_like"/>
    <property type="match status" value="1"/>
</dbReference>
<dbReference type="GO" id="GO:0003723">
    <property type="term" value="F:RNA binding"/>
    <property type="evidence" value="ECO:0007669"/>
    <property type="project" value="UniProtKB-UniRule"/>
</dbReference>
<comment type="caution">
    <text evidence="4">The sequence shown here is derived from an EMBL/GenBank/DDBJ whole genome shotgun (WGS) entry which is preliminary data.</text>
</comment>
<dbReference type="InterPro" id="IPR004114">
    <property type="entry name" value="THUMP_dom"/>
</dbReference>
<dbReference type="AlphaFoldDB" id="A0A8J4BEZ2"/>
<organism evidence="4 5">
    <name type="scientific">Volvox africanus</name>
    <dbReference type="NCBI Taxonomy" id="51714"/>
    <lineage>
        <taxon>Eukaryota</taxon>
        <taxon>Viridiplantae</taxon>
        <taxon>Chlorophyta</taxon>
        <taxon>core chlorophytes</taxon>
        <taxon>Chlorophyceae</taxon>
        <taxon>CS clade</taxon>
        <taxon>Chlamydomonadales</taxon>
        <taxon>Volvocaceae</taxon>
        <taxon>Volvox</taxon>
    </lineage>
</organism>
<dbReference type="InterPro" id="IPR040183">
    <property type="entry name" value="THUMPD1-like"/>
</dbReference>
<keyword evidence="1" id="KW-0694">RNA-binding</keyword>
<dbReference type="PANTHER" id="PTHR13452">
    <property type="entry name" value="THUMP DOMAIN CONTAINING PROTEIN 1-RELATED"/>
    <property type="match status" value="1"/>
</dbReference>
<dbReference type="Gene3D" id="3.30.2300.10">
    <property type="entry name" value="THUMP superfamily"/>
    <property type="match status" value="1"/>
</dbReference>
<dbReference type="PANTHER" id="PTHR13452:SF10">
    <property type="entry name" value="THUMP DOMAIN-CONTAINING PROTEIN 1"/>
    <property type="match status" value="1"/>
</dbReference>
<keyword evidence="5" id="KW-1185">Reference proteome</keyword>
<evidence type="ECO:0000259" key="3">
    <source>
        <dbReference type="PROSITE" id="PS51165"/>
    </source>
</evidence>
<accession>A0A8J4BEZ2</accession>
<protein>
    <recommendedName>
        <fullName evidence="3">THUMP domain-containing protein</fullName>
    </recommendedName>
</protein>
<dbReference type="Pfam" id="PF02926">
    <property type="entry name" value="THUMP"/>
    <property type="match status" value="1"/>
</dbReference>
<proteinExistence type="predicted"/>
<dbReference type="Proteomes" id="UP000747399">
    <property type="component" value="Unassembled WGS sequence"/>
</dbReference>
<evidence type="ECO:0000256" key="2">
    <source>
        <dbReference type="SAM" id="MobiDB-lite"/>
    </source>
</evidence>
<dbReference type="EMBL" id="BNCO01000027">
    <property type="protein sequence ID" value="GIL57424.1"/>
    <property type="molecule type" value="Genomic_DNA"/>
</dbReference>
<gene>
    <name evidence="4" type="ORF">Vafri_12651</name>
</gene>
<dbReference type="PROSITE" id="PS51165">
    <property type="entry name" value="THUMP"/>
    <property type="match status" value="1"/>
</dbReference>
<feature type="region of interest" description="Disordered" evidence="2">
    <location>
        <begin position="95"/>
        <end position="128"/>
    </location>
</feature>